<feature type="compositionally biased region" description="Low complexity" evidence="1">
    <location>
        <begin position="265"/>
        <end position="284"/>
    </location>
</feature>
<evidence type="ECO:0000313" key="4">
    <source>
        <dbReference type="Proteomes" id="UP001438707"/>
    </source>
</evidence>
<keyword evidence="2" id="KW-0472">Membrane</keyword>
<gene>
    <name evidence="3" type="ORF">WJX74_006853</name>
</gene>
<evidence type="ECO:0000313" key="3">
    <source>
        <dbReference type="EMBL" id="KAK9844789.1"/>
    </source>
</evidence>
<reference evidence="3 4" key="1">
    <citation type="journal article" date="2024" name="Nat. Commun.">
        <title>Phylogenomics reveals the evolutionary origins of lichenization in chlorophyte algae.</title>
        <authorList>
            <person name="Puginier C."/>
            <person name="Libourel C."/>
            <person name="Otte J."/>
            <person name="Skaloud P."/>
            <person name="Haon M."/>
            <person name="Grisel S."/>
            <person name="Petersen M."/>
            <person name="Berrin J.G."/>
            <person name="Delaux P.M."/>
            <person name="Dal Grande F."/>
            <person name="Keller J."/>
        </authorList>
    </citation>
    <scope>NUCLEOTIDE SEQUENCE [LARGE SCALE GENOMIC DNA]</scope>
    <source>
        <strain evidence="3 4">SAG 2145</strain>
    </source>
</reference>
<organism evidence="3 4">
    <name type="scientific">Apatococcus lobatus</name>
    <dbReference type="NCBI Taxonomy" id="904363"/>
    <lineage>
        <taxon>Eukaryota</taxon>
        <taxon>Viridiplantae</taxon>
        <taxon>Chlorophyta</taxon>
        <taxon>core chlorophytes</taxon>
        <taxon>Trebouxiophyceae</taxon>
        <taxon>Chlorellales</taxon>
        <taxon>Chlorellaceae</taxon>
        <taxon>Apatococcus</taxon>
    </lineage>
</organism>
<keyword evidence="2" id="KW-1133">Transmembrane helix</keyword>
<feature type="transmembrane region" description="Helical" evidence="2">
    <location>
        <begin position="6"/>
        <end position="26"/>
    </location>
</feature>
<feature type="region of interest" description="Disordered" evidence="1">
    <location>
        <begin position="249"/>
        <end position="327"/>
    </location>
</feature>
<accession>A0AAW1SFV8</accession>
<dbReference type="Proteomes" id="UP001438707">
    <property type="component" value="Unassembled WGS sequence"/>
</dbReference>
<dbReference type="EMBL" id="JALJOS010000001">
    <property type="protein sequence ID" value="KAK9844789.1"/>
    <property type="molecule type" value="Genomic_DNA"/>
</dbReference>
<sequence length="327" mass="34407">MSTGVNIAVSVLIGSCLLLGICAGFIRVRRQQRAHQAWLAQRQRGAVNRAVQAFGTRLHDEEVILDPALNPFTPQPLLVVSPDGQEVAVARQYKDPPQGPDDRTGVTSGDDTEKPAAHHGLTAAGAEALASELNVASQQGVPGIASPAAATHTSEPTRSSLFPFGNRLKVKTYWGAYALLDPEPEDLDLSQIRSTDPIEAPANDVILEVRQNMEAARSGDPQAAGAAPTFNEPRPLGWVSSLKAMVNPRRHFPEDGPMPTVPEISSASSRSRGQSGLQRPSGSRVPSRGLVGEPTPGGLAPLPAERHLGGQAPLVAQAASTPRVGMA</sequence>
<evidence type="ECO:0000256" key="2">
    <source>
        <dbReference type="SAM" id="Phobius"/>
    </source>
</evidence>
<evidence type="ECO:0000256" key="1">
    <source>
        <dbReference type="SAM" id="MobiDB-lite"/>
    </source>
</evidence>
<proteinExistence type="predicted"/>
<name>A0AAW1SFV8_9CHLO</name>
<keyword evidence="4" id="KW-1185">Reference proteome</keyword>
<feature type="region of interest" description="Disordered" evidence="1">
    <location>
        <begin position="91"/>
        <end position="117"/>
    </location>
</feature>
<dbReference type="AlphaFoldDB" id="A0AAW1SFV8"/>
<comment type="caution">
    <text evidence="3">The sequence shown here is derived from an EMBL/GenBank/DDBJ whole genome shotgun (WGS) entry which is preliminary data.</text>
</comment>
<protein>
    <submittedName>
        <fullName evidence="3">Uncharacterized protein</fullName>
    </submittedName>
</protein>
<keyword evidence="2" id="KW-0812">Transmembrane</keyword>